<evidence type="ECO:0000313" key="2">
    <source>
        <dbReference type="EMBL" id="PMP83236.1"/>
    </source>
</evidence>
<name>A0A2J6WEZ6_9BACT</name>
<dbReference type="Proteomes" id="UP000236910">
    <property type="component" value="Unassembled WGS sequence"/>
</dbReference>
<accession>A0A2J6WEZ6</accession>
<dbReference type="InterPro" id="IPR013419">
    <property type="entry name" value="CRISPR-assoc_prot_Cas7/Csh2"/>
</dbReference>
<organism evidence="1 4">
    <name type="scientific">Caldisericum exile</name>
    <dbReference type="NCBI Taxonomy" id="693075"/>
    <lineage>
        <taxon>Bacteria</taxon>
        <taxon>Pseudomonadati</taxon>
        <taxon>Caldisericota/Cryosericota group</taxon>
        <taxon>Caldisericota</taxon>
        <taxon>Caldisericia</taxon>
        <taxon>Caldisericales</taxon>
        <taxon>Caldisericaceae</taxon>
        <taxon>Caldisericum</taxon>
    </lineage>
</organism>
<gene>
    <name evidence="1" type="primary">cas7b</name>
    <name evidence="2" type="ORF">C0175_02135</name>
    <name evidence="1" type="ORF">C0189_02080</name>
</gene>
<sequence>MNEIKRREILFLYDVTFANPNGDPNDENKPRIDEETMINYVTDVRLKRTIRDYLKDYKNKEIFIFEESGEKGERISKKERIKKYGNDPRKALEECIDLRLFGSTFAIENKDKGKNKVETSETTESQENNLSITGPVQFKFGKSLHRVKLEFVKGTTVMPGGEGKQAGTFTEKYVLPYSLICFSGLVNGKVAEIEGINLTLDDINLMYEGMWEGTKTLFTTSKAQQPRLLLEVVYKDETFHIGDLEKGLKLITKVEEEALRSPEDYSVDITNLVSLLEKYKDHIDFIRVKEGDLIKFNYNGEQTSLSKVLIDKGFEVKEFGF</sequence>
<reference evidence="3 4" key="1">
    <citation type="submission" date="2018-01" db="EMBL/GenBank/DDBJ databases">
        <title>Metagenomic assembled genomes from two thermal pools in the Uzon Caldera, Kamchatka, Russia.</title>
        <authorList>
            <person name="Wilkins L."/>
            <person name="Ettinger C."/>
        </authorList>
    </citation>
    <scope>NUCLEOTIDE SEQUENCE [LARGE SCALE GENOMIC DNA]</scope>
    <source>
        <strain evidence="2">ARK-10</strain>
        <strain evidence="1">ZAV-07</strain>
    </source>
</reference>
<dbReference type="EMBL" id="PNIL01000029">
    <property type="protein sequence ID" value="PMP68054.1"/>
    <property type="molecule type" value="Genomic_DNA"/>
</dbReference>
<dbReference type="NCBIfam" id="TIGR02590">
    <property type="entry name" value="cas_Csh2"/>
    <property type="match status" value="1"/>
</dbReference>
<protein>
    <submittedName>
        <fullName evidence="1">Type I-B CRISPR-associated protein Cas7/Csh2</fullName>
    </submittedName>
</protein>
<dbReference type="Proteomes" id="UP000237040">
    <property type="component" value="Unassembled WGS sequence"/>
</dbReference>
<dbReference type="InterPro" id="IPR006482">
    <property type="entry name" value="Cas7_Csh2/Csh2"/>
</dbReference>
<evidence type="ECO:0000313" key="4">
    <source>
        <dbReference type="Proteomes" id="UP000237040"/>
    </source>
</evidence>
<dbReference type="NCBIfam" id="TIGR01595">
    <property type="entry name" value="cas_CT1132"/>
    <property type="match status" value="1"/>
</dbReference>
<evidence type="ECO:0000313" key="1">
    <source>
        <dbReference type="EMBL" id="PMP68054.1"/>
    </source>
</evidence>
<dbReference type="Pfam" id="PF05107">
    <property type="entry name" value="Cas_Cas7"/>
    <property type="match status" value="1"/>
</dbReference>
<comment type="caution">
    <text evidence="1">The sequence shown here is derived from an EMBL/GenBank/DDBJ whole genome shotgun (WGS) entry which is preliminary data.</text>
</comment>
<dbReference type="EMBL" id="PNIX01000125">
    <property type="protein sequence ID" value="PMP83236.1"/>
    <property type="molecule type" value="Genomic_DNA"/>
</dbReference>
<dbReference type="GO" id="GO:0043571">
    <property type="term" value="P:maintenance of CRISPR repeat elements"/>
    <property type="evidence" value="ECO:0007669"/>
    <property type="project" value="InterPro"/>
</dbReference>
<proteinExistence type="predicted"/>
<dbReference type="AlphaFoldDB" id="A0A2J6WEZ6"/>
<evidence type="ECO:0000313" key="3">
    <source>
        <dbReference type="Proteomes" id="UP000236910"/>
    </source>
</evidence>